<evidence type="ECO:0000313" key="2">
    <source>
        <dbReference type="Proteomes" id="UP001207654"/>
    </source>
</evidence>
<keyword evidence="2" id="KW-1185">Reference proteome</keyword>
<evidence type="ECO:0000313" key="1">
    <source>
        <dbReference type="EMBL" id="MCY1079686.1"/>
    </source>
</evidence>
<organism evidence="1 2">
    <name type="scientific">Archangium lansingense</name>
    <dbReference type="NCBI Taxonomy" id="2995310"/>
    <lineage>
        <taxon>Bacteria</taxon>
        <taxon>Pseudomonadati</taxon>
        <taxon>Myxococcota</taxon>
        <taxon>Myxococcia</taxon>
        <taxon>Myxococcales</taxon>
        <taxon>Cystobacterineae</taxon>
        <taxon>Archangiaceae</taxon>
        <taxon>Archangium</taxon>
    </lineage>
</organism>
<name>A0ABT4AEE8_9BACT</name>
<dbReference type="Proteomes" id="UP001207654">
    <property type="component" value="Unassembled WGS sequence"/>
</dbReference>
<proteinExistence type="predicted"/>
<reference evidence="1 2" key="1">
    <citation type="submission" date="2022-11" db="EMBL/GenBank/DDBJ databases">
        <title>Minimal conservation of predation-associated metabolite biosynthetic gene clusters underscores biosynthetic potential of Myxococcota including descriptions for ten novel species: Archangium lansinium sp. nov., Myxococcus landrumus sp. nov., Nannocystis bai.</title>
        <authorList>
            <person name="Ahearne A."/>
            <person name="Stevens C."/>
            <person name="Phillips K."/>
        </authorList>
    </citation>
    <scope>NUCLEOTIDE SEQUENCE [LARGE SCALE GENOMIC DNA]</scope>
    <source>
        <strain evidence="1 2">MIWBW</strain>
    </source>
</reference>
<gene>
    <name evidence="1" type="ORF">OV287_35030</name>
</gene>
<evidence type="ECO:0008006" key="3">
    <source>
        <dbReference type="Google" id="ProtNLM"/>
    </source>
</evidence>
<sequence length="50" mass="5595">MVESLHSENVRDRRFFCGADLEAAVNDVERFCGPGLRRQLLACFGPHSGM</sequence>
<protein>
    <recommendedName>
        <fullName evidence="3">Transposase</fullName>
    </recommendedName>
</protein>
<comment type="caution">
    <text evidence="1">The sequence shown here is derived from an EMBL/GenBank/DDBJ whole genome shotgun (WGS) entry which is preliminary data.</text>
</comment>
<dbReference type="RefSeq" id="WP_267538387.1">
    <property type="nucleotide sequence ID" value="NZ_JAPNKA010000001.1"/>
</dbReference>
<dbReference type="EMBL" id="JAPNKA010000001">
    <property type="protein sequence ID" value="MCY1079686.1"/>
    <property type="molecule type" value="Genomic_DNA"/>
</dbReference>
<accession>A0ABT4AEE8</accession>